<feature type="region of interest" description="Disordered" evidence="1">
    <location>
        <begin position="1"/>
        <end position="65"/>
    </location>
</feature>
<keyword evidence="3" id="KW-1185">Reference proteome</keyword>
<sequence length="193" mass="21290">MSKNQKTKNKFLDAISSDPMSTRSSTRTRRVPTDIVMPAPAAATSSIAADPASTLTPPLRPPRKEQQVAATKLKKESYEIDGAHYDVDSFDALAEVFGDVLQWTQFNKTISVEFWKVLEGDPGSICEPPHHCAALLLQSVSPALKQLAERSEAQHKAIASLSKELEKPKTQQIFSLLPKPDHHLCRPHARNVS</sequence>
<accession>A0AAD7CJ92</accession>
<protein>
    <submittedName>
        <fullName evidence="2">Uncharacterized protein</fullName>
    </submittedName>
</protein>
<feature type="compositionally biased region" description="Low complexity" evidence="1">
    <location>
        <begin position="38"/>
        <end position="53"/>
    </location>
</feature>
<evidence type="ECO:0000313" key="3">
    <source>
        <dbReference type="Proteomes" id="UP001221757"/>
    </source>
</evidence>
<dbReference type="EMBL" id="JARKIE010000375">
    <property type="protein sequence ID" value="KAJ7648831.1"/>
    <property type="molecule type" value="Genomic_DNA"/>
</dbReference>
<proteinExistence type="predicted"/>
<evidence type="ECO:0000256" key="1">
    <source>
        <dbReference type="SAM" id="MobiDB-lite"/>
    </source>
</evidence>
<dbReference type="AlphaFoldDB" id="A0AAD7CJ92"/>
<organism evidence="2 3">
    <name type="scientific">Mycena rosella</name>
    <name type="common">Pink bonnet</name>
    <name type="synonym">Agaricus rosellus</name>
    <dbReference type="NCBI Taxonomy" id="1033263"/>
    <lineage>
        <taxon>Eukaryota</taxon>
        <taxon>Fungi</taxon>
        <taxon>Dikarya</taxon>
        <taxon>Basidiomycota</taxon>
        <taxon>Agaricomycotina</taxon>
        <taxon>Agaricomycetes</taxon>
        <taxon>Agaricomycetidae</taxon>
        <taxon>Agaricales</taxon>
        <taxon>Marasmiineae</taxon>
        <taxon>Mycenaceae</taxon>
        <taxon>Mycena</taxon>
    </lineage>
</organism>
<dbReference type="Proteomes" id="UP001221757">
    <property type="component" value="Unassembled WGS sequence"/>
</dbReference>
<evidence type="ECO:0000313" key="2">
    <source>
        <dbReference type="EMBL" id="KAJ7648831.1"/>
    </source>
</evidence>
<comment type="caution">
    <text evidence="2">The sequence shown here is derived from an EMBL/GenBank/DDBJ whole genome shotgun (WGS) entry which is preliminary data.</text>
</comment>
<reference evidence="2" key="1">
    <citation type="submission" date="2023-03" db="EMBL/GenBank/DDBJ databases">
        <title>Massive genome expansion in bonnet fungi (Mycena s.s.) driven by repeated elements and novel gene families across ecological guilds.</title>
        <authorList>
            <consortium name="Lawrence Berkeley National Laboratory"/>
            <person name="Harder C.B."/>
            <person name="Miyauchi S."/>
            <person name="Viragh M."/>
            <person name="Kuo A."/>
            <person name="Thoen E."/>
            <person name="Andreopoulos B."/>
            <person name="Lu D."/>
            <person name="Skrede I."/>
            <person name="Drula E."/>
            <person name="Henrissat B."/>
            <person name="Morin E."/>
            <person name="Kohler A."/>
            <person name="Barry K."/>
            <person name="LaButti K."/>
            <person name="Morin E."/>
            <person name="Salamov A."/>
            <person name="Lipzen A."/>
            <person name="Mereny Z."/>
            <person name="Hegedus B."/>
            <person name="Baldrian P."/>
            <person name="Stursova M."/>
            <person name="Weitz H."/>
            <person name="Taylor A."/>
            <person name="Grigoriev I.V."/>
            <person name="Nagy L.G."/>
            <person name="Martin F."/>
            <person name="Kauserud H."/>
        </authorList>
    </citation>
    <scope>NUCLEOTIDE SEQUENCE</scope>
    <source>
        <strain evidence="2">CBHHK067</strain>
    </source>
</reference>
<gene>
    <name evidence="2" type="ORF">B0H17DRAFT_1147948</name>
</gene>
<name>A0AAD7CJ92_MYCRO</name>